<comment type="caution">
    <text evidence="1">The sequence shown here is derived from an EMBL/GenBank/DDBJ whole genome shotgun (WGS) entry which is preliminary data.</text>
</comment>
<sequence length="112" mass="12848">MPFGESLLEGMMGRKVIVYNGFTLTYGFSPKSGFFKLVDRFFIDHFTISQYACSPSVQFELLQFLIIKIDIAILTLGQFQGSVKSVIKKRLLIRKLLVIDIQYDILPLDCLF</sequence>
<organism evidence="1">
    <name type="scientific">bioreactor metagenome</name>
    <dbReference type="NCBI Taxonomy" id="1076179"/>
    <lineage>
        <taxon>unclassified sequences</taxon>
        <taxon>metagenomes</taxon>
        <taxon>ecological metagenomes</taxon>
    </lineage>
</organism>
<name>A0A644ZLP6_9ZZZZ</name>
<proteinExistence type="predicted"/>
<evidence type="ECO:0000313" key="1">
    <source>
        <dbReference type="EMBL" id="MPM41278.1"/>
    </source>
</evidence>
<accession>A0A644ZLP6</accession>
<reference evidence="1" key="1">
    <citation type="submission" date="2019-08" db="EMBL/GenBank/DDBJ databases">
        <authorList>
            <person name="Kucharzyk K."/>
            <person name="Murdoch R.W."/>
            <person name="Higgins S."/>
            <person name="Loffler F."/>
        </authorList>
    </citation>
    <scope>NUCLEOTIDE SEQUENCE</scope>
</reference>
<dbReference type="EMBL" id="VSSQ01009311">
    <property type="protein sequence ID" value="MPM41278.1"/>
    <property type="molecule type" value="Genomic_DNA"/>
</dbReference>
<protein>
    <submittedName>
        <fullName evidence="1">Uncharacterized protein</fullName>
    </submittedName>
</protein>
<gene>
    <name evidence="1" type="ORF">SDC9_87928</name>
</gene>
<dbReference type="AlphaFoldDB" id="A0A644ZLP6"/>